<comment type="caution">
    <text evidence="1">The sequence shown here is derived from an EMBL/GenBank/DDBJ whole genome shotgun (WGS) entry which is preliminary data.</text>
</comment>
<sequence length="274" mass="32028">MSLLTKSIDKFRRDGLSGLTIGGVYFGRQKMRNQIGKITYRYYHCGQTDADDDRILWIDPRTIKYAFADRLSSQEYGRHFEIAHRSACHQYAEFGDILTGDWDRQRVPITEYTEWKLIMSMIDEKIPFEQTKYYNACLDRFQRGAEIWGCQSEAELKERIKYLDHLKQSINSDGYKRNNEPDGAIGTESLGPSTHDEITVDIGRDGTFLHFTNGRHRLAIAYLCNIPKIPVLVRVRHEQWQAIRDEFRQRRSLSDLSEQARKFVGHPDLEDLIS</sequence>
<organism evidence="1 2">
    <name type="scientific">Haloarcula limicola</name>
    <dbReference type="NCBI Taxonomy" id="1429915"/>
    <lineage>
        <taxon>Archaea</taxon>
        <taxon>Methanobacteriati</taxon>
        <taxon>Methanobacteriota</taxon>
        <taxon>Stenosarchaea group</taxon>
        <taxon>Halobacteria</taxon>
        <taxon>Halobacteriales</taxon>
        <taxon>Haloarculaceae</taxon>
        <taxon>Haloarcula</taxon>
    </lineage>
</organism>
<evidence type="ECO:0000313" key="2">
    <source>
        <dbReference type="Proteomes" id="UP000766550"/>
    </source>
</evidence>
<accession>A0A8J7YAU5</accession>
<proteinExistence type="predicted"/>
<dbReference type="OrthoDB" id="197906at2157"/>
<protein>
    <recommendedName>
        <fullName evidence="3">ParB/Sulfiredoxin domain-containing protein</fullName>
    </recommendedName>
</protein>
<dbReference type="Proteomes" id="UP000766550">
    <property type="component" value="Unassembled WGS sequence"/>
</dbReference>
<name>A0A8J7YAU5_9EURY</name>
<evidence type="ECO:0000313" key="1">
    <source>
        <dbReference type="EMBL" id="MBV0925216.1"/>
    </source>
</evidence>
<dbReference type="EMBL" id="JAHQXF010000002">
    <property type="protein sequence ID" value="MBV0925216.1"/>
    <property type="molecule type" value="Genomic_DNA"/>
</dbReference>
<dbReference type="RefSeq" id="WP_162318053.1">
    <property type="nucleotide sequence ID" value="NZ_JAHQXF010000002.1"/>
</dbReference>
<evidence type="ECO:0008006" key="3">
    <source>
        <dbReference type="Google" id="ProtNLM"/>
    </source>
</evidence>
<dbReference type="AlphaFoldDB" id="A0A8J7YAU5"/>
<reference evidence="1 2" key="1">
    <citation type="submission" date="2021-06" db="EMBL/GenBank/DDBJ databases">
        <title>New haloarchaea isolates fom saline soil.</title>
        <authorList>
            <person name="Duran-Viseras A."/>
            <person name="Sanchez-Porro C.S."/>
            <person name="Ventosa A."/>
        </authorList>
    </citation>
    <scope>NUCLEOTIDE SEQUENCE [LARGE SCALE GENOMIC DNA]</scope>
    <source>
        <strain evidence="1 2">JCM 183640</strain>
    </source>
</reference>
<gene>
    <name evidence="1" type="ORF">KTS45_13505</name>
</gene>
<keyword evidence="2" id="KW-1185">Reference proteome</keyword>